<keyword evidence="5 6" id="KW-0804">Transcription</keyword>
<keyword evidence="4 6" id="KW-0805">Transcription regulation</keyword>
<comment type="similarity">
    <text evidence="1 6">Belongs to the NusB family.</text>
</comment>
<dbReference type="Gene3D" id="1.10.940.10">
    <property type="entry name" value="NusB-like"/>
    <property type="match status" value="1"/>
</dbReference>
<proteinExistence type="inferred from homology"/>
<sequence length="141" mass="16335">MKREKSRECTFLLLFSNDFHEANEVAKQLDMLIENQNDINENKEDPIIAKEADREYITARVIDIEKNIEEIDKKINEVAVGWSTERMSKVDLTILRLAYYEMKMDEEVPQKVAIDQAINLAKKYGGEESSSFVNGILAKLY</sequence>
<dbReference type="InterPro" id="IPR011605">
    <property type="entry name" value="NusB_fam"/>
</dbReference>
<evidence type="ECO:0000259" key="7">
    <source>
        <dbReference type="Pfam" id="PF01029"/>
    </source>
</evidence>
<evidence type="ECO:0000256" key="1">
    <source>
        <dbReference type="ARBA" id="ARBA00005952"/>
    </source>
</evidence>
<keyword evidence="2 6" id="KW-0889">Transcription antitermination</keyword>
<evidence type="ECO:0000256" key="4">
    <source>
        <dbReference type="ARBA" id="ARBA00023015"/>
    </source>
</evidence>
<accession>A0ABR7F1R1</accession>
<evidence type="ECO:0000256" key="2">
    <source>
        <dbReference type="ARBA" id="ARBA00022814"/>
    </source>
</evidence>
<evidence type="ECO:0000313" key="9">
    <source>
        <dbReference type="Proteomes" id="UP000597877"/>
    </source>
</evidence>
<dbReference type="InterPro" id="IPR035926">
    <property type="entry name" value="NusB-like_sf"/>
</dbReference>
<dbReference type="PANTHER" id="PTHR11078">
    <property type="entry name" value="N UTILIZATION SUBSTANCE PROTEIN B-RELATED"/>
    <property type="match status" value="1"/>
</dbReference>
<keyword evidence="3 6" id="KW-0694">RNA-binding</keyword>
<evidence type="ECO:0000256" key="3">
    <source>
        <dbReference type="ARBA" id="ARBA00022884"/>
    </source>
</evidence>
<keyword evidence="9" id="KW-1185">Reference proteome</keyword>
<dbReference type="NCBIfam" id="TIGR01951">
    <property type="entry name" value="nusB"/>
    <property type="match status" value="1"/>
</dbReference>
<dbReference type="EMBL" id="JACOOZ010000003">
    <property type="protein sequence ID" value="MBC5667558.1"/>
    <property type="molecule type" value="Genomic_DNA"/>
</dbReference>
<evidence type="ECO:0000313" key="8">
    <source>
        <dbReference type="EMBL" id="MBC5667558.1"/>
    </source>
</evidence>
<comment type="function">
    <text evidence="6">Involved in transcription antitermination. Required for transcription of ribosomal RNA (rRNA) genes. Binds specifically to the boxA antiterminator sequence of the ribosomal RNA (rrn) operons.</text>
</comment>
<name>A0ABR7F1R1_9FIRM</name>
<dbReference type="InterPro" id="IPR006027">
    <property type="entry name" value="NusB_RsmB_TIM44"/>
</dbReference>
<dbReference type="SUPFAM" id="SSF48013">
    <property type="entry name" value="NusB-like"/>
    <property type="match status" value="1"/>
</dbReference>
<gene>
    <name evidence="6 8" type="primary">nusB</name>
    <name evidence="8" type="ORF">H8S00_06130</name>
</gene>
<feature type="domain" description="NusB/RsmB/TIM44" evidence="7">
    <location>
        <begin position="5"/>
        <end position="140"/>
    </location>
</feature>
<reference evidence="8 9" key="1">
    <citation type="submission" date="2020-08" db="EMBL/GenBank/DDBJ databases">
        <title>Genome public.</title>
        <authorList>
            <person name="Liu C."/>
            <person name="Sun Q."/>
        </authorList>
    </citation>
    <scope>NUCLEOTIDE SEQUENCE [LARGE SCALE GENOMIC DNA]</scope>
    <source>
        <strain evidence="8 9">BX4</strain>
    </source>
</reference>
<evidence type="ECO:0000256" key="5">
    <source>
        <dbReference type="ARBA" id="ARBA00023163"/>
    </source>
</evidence>
<comment type="caution">
    <text evidence="8">The sequence shown here is derived from an EMBL/GenBank/DDBJ whole genome shotgun (WGS) entry which is preliminary data.</text>
</comment>
<dbReference type="HAMAP" id="MF_00073">
    <property type="entry name" value="NusB"/>
    <property type="match status" value="1"/>
</dbReference>
<protein>
    <recommendedName>
        <fullName evidence="6">Transcription antitermination protein NusB</fullName>
    </recommendedName>
    <alternativeName>
        <fullName evidence="6">Antitermination factor NusB</fullName>
    </alternativeName>
</protein>
<dbReference type="RefSeq" id="WP_118588474.1">
    <property type="nucleotide sequence ID" value="NZ_JACOOZ010000003.1"/>
</dbReference>
<dbReference type="Proteomes" id="UP000597877">
    <property type="component" value="Unassembled WGS sequence"/>
</dbReference>
<dbReference type="PANTHER" id="PTHR11078:SF3">
    <property type="entry name" value="ANTITERMINATION NUSB DOMAIN-CONTAINING PROTEIN"/>
    <property type="match status" value="1"/>
</dbReference>
<organism evidence="8 9">
    <name type="scientific">Eubacterium segne</name>
    <dbReference type="NCBI Taxonomy" id="2763045"/>
    <lineage>
        <taxon>Bacteria</taxon>
        <taxon>Bacillati</taxon>
        <taxon>Bacillota</taxon>
        <taxon>Clostridia</taxon>
        <taxon>Eubacteriales</taxon>
        <taxon>Eubacteriaceae</taxon>
        <taxon>Eubacterium</taxon>
    </lineage>
</organism>
<evidence type="ECO:0000256" key="6">
    <source>
        <dbReference type="HAMAP-Rule" id="MF_00073"/>
    </source>
</evidence>
<dbReference type="Pfam" id="PF01029">
    <property type="entry name" value="NusB"/>
    <property type="match status" value="1"/>
</dbReference>